<evidence type="ECO:0000313" key="7">
    <source>
        <dbReference type="EMBL" id="MQM15985.1"/>
    </source>
</evidence>
<feature type="compositionally biased region" description="Basic and acidic residues" evidence="5">
    <location>
        <begin position="7"/>
        <end position="23"/>
    </location>
</feature>
<organism evidence="7 8">
    <name type="scientific">Colocasia esculenta</name>
    <name type="common">Wild taro</name>
    <name type="synonym">Arum esculentum</name>
    <dbReference type="NCBI Taxonomy" id="4460"/>
    <lineage>
        <taxon>Eukaryota</taxon>
        <taxon>Viridiplantae</taxon>
        <taxon>Streptophyta</taxon>
        <taxon>Embryophyta</taxon>
        <taxon>Tracheophyta</taxon>
        <taxon>Spermatophyta</taxon>
        <taxon>Magnoliopsida</taxon>
        <taxon>Liliopsida</taxon>
        <taxon>Araceae</taxon>
        <taxon>Aroideae</taxon>
        <taxon>Colocasieae</taxon>
        <taxon>Colocasia</taxon>
    </lineage>
</organism>
<dbReference type="GO" id="GO:0005737">
    <property type="term" value="C:cytoplasm"/>
    <property type="evidence" value="ECO:0007669"/>
    <property type="project" value="UniProtKB-SubCell"/>
</dbReference>
<protein>
    <recommendedName>
        <fullName evidence="6">WPP domain-containing protein</fullName>
    </recommendedName>
</protein>
<dbReference type="Gene3D" id="1.10.246.200">
    <property type="entry name" value="WPP domain"/>
    <property type="match status" value="1"/>
</dbReference>
<evidence type="ECO:0000256" key="2">
    <source>
        <dbReference type="ARBA" id="ARBA00004496"/>
    </source>
</evidence>
<dbReference type="AlphaFoldDB" id="A0A843X9I5"/>
<evidence type="ECO:0000256" key="3">
    <source>
        <dbReference type="ARBA" id="ARBA00022490"/>
    </source>
</evidence>
<dbReference type="GO" id="GO:0048527">
    <property type="term" value="P:lateral root development"/>
    <property type="evidence" value="ECO:0007669"/>
    <property type="project" value="InterPro"/>
</dbReference>
<dbReference type="Proteomes" id="UP000652761">
    <property type="component" value="Unassembled WGS sequence"/>
</dbReference>
<comment type="subcellular location">
    <subcellularLocation>
        <location evidence="2">Cytoplasm</location>
    </subcellularLocation>
    <subcellularLocation>
        <location evidence="1">Nucleus</location>
    </subcellularLocation>
</comment>
<accession>A0A843X9I5</accession>
<evidence type="ECO:0000256" key="5">
    <source>
        <dbReference type="SAM" id="MobiDB-lite"/>
    </source>
</evidence>
<reference evidence="7" key="1">
    <citation type="submission" date="2017-07" db="EMBL/GenBank/DDBJ databases">
        <title>Taro Niue Genome Assembly and Annotation.</title>
        <authorList>
            <person name="Atibalentja N."/>
            <person name="Keating K."/>
            <person name="Fields C.J."/>
        </authorList>
    </citation>
    <scope>NUCLEOTIDE SEQUENCE</scope>
    <source>
        <strain evidence="7">Niue_2</strain>
        <tissue evidence="7">Leaf</tissue>
    </source>
</reference>
<evidence type="ECO:0000256" key="1">
    <source>
        <dbReference type="ARBA" id="ARBA00004123"/>
    </source>
</evidence>
<proteinExistence type="predicted"/>
<evidence type="ECO:0000313" key="8">
    <source>
        <dbReference type="Proteomes" id="UP000652761"/>
    </source>
</evidence>
<dbReference type="EMBL" id="NMUH01006778">
    <property type="protein sequence ID" value="MQM15985.1"/>
    <property type="molecule type" value="Genomic_DNA"/>
</dbReference>
<dbReference type="GO" id="GO:0005634">
    <property type="term" value="C:nucleus"/>
    <property type="evidence" value="ECO:0007669"/>
    <property type="project" value="UniProtKB-SubCell"/>
</dbReference>
<dbReference type="InterPro" id="IPR025265">
    <property type="entry name" value="WPP_dom"/>
</dbReference>
<dbReference type="PANTHER" id="PTHR34362">
    <property type="entry name" value="WPP DOMAIN-CONTAINING PROTEIN 1-RELATED"/>
    <property type="match status" value="1"/>
</dbReference>
<feature type="region of interest" description="Disordered" evidence="5">
    <location>
        <begin position="110"/>
        <end position="133"/>
    </location>
</feature>
<keyword evidence="4" id="KW-0539">Nucleus</keyword>
<sequence>MATTAAEHLEQHSSPEQREDPPEGARTASNAADGCHADDAAATEEGEEEEEEEEEELLTLPIWPPSQWAREAVIQSLTESLSSPSSLFEKYGPVPLEEAAAAARRIEQEAFAAVSPPAPAAGGGGDDDDGMETLNAYSKEISKRVVGFCQTRRAALLPPTPAPPVGSAAPAASAAAAAAAPASEEAPPIKSEVSLA</sequence>
<gene>
    <name evidence="7" type="ORF">Taro_048940</name>
</gene>
<comment type="caution">
    <text evidence="7">The sequence shown here is derived from an EMBL/GenBank/DDBJ whole genome shotgun (WGS) entry which is preliminary data.</text>
</comment>
<name>A0A843X9I5_COLES</name>
<feature type="domain" description="WPP" evidence="6">
    <location>
        <begin position="60"/>
        <end position="153"/>
    </location>
</feature>
<evidence type="ECO:0000259" key="6">
    <source>
        <dbReference type="Pfam" id="PF13943"/>
    </source>
</evidence>
<feature type="compositionally biased region" description="Low complexity" evidence="5">
    <location>
        <begin position="165"/>
        <end position="188"/>
    </location>
</feature>
<feature type="compositionally biased region" description="Acidic residues" evidence="5">
    <location>
        <begin position="41"/>
        <end position="57"/>
    </location>
</feature>
<dbReference type="InterPro" id="IPR044692">
    <property type="entry name" value="WPP1/2/3"/>
</dbReference>
<dbReference type="PANTHER" id="PTHR34362:SF1">
    <property type="entry name" value="WPP DOMAIN-CONTAINING PROTEIN 1-RELATED"/>
    <property type="match status" value="1"/>
</dbReference>
<dbReference type="GO" id="GO:0000278">
    <property type="term" value="P:mitotic cell cycle"/>
    <property type="evidence" value="ECO:0007669"/>
    <property type="project" value="InterPro"/>
</dbReference>
<keyword evidence="3" id="KW-0963">Cytoplasm</keyword>
<dbReference type="Pfam" id="PF13943">
    <property type="entry name" value="WPP"/>
    <property type="match status" value="1"/>
</dbReference>
<feature type="region of interest" description="Disordered" evidence="5">
    <location>
        <begin position="157"/>
        <end position="196"/>
    </location>
</feature>
<feature type="region of interest" description="Disordered" evidence="5">
    <location>
        <begin position="1"/>
        <end position="65"/>
    </location>
</feature>
<evidence type="ECO:0000256" key="4">
    <source>
        <dbReference type="ARBA" id="ARBA00023242"/>
    </source>
</evidence>
<dbReference type="InterPro" id="IPR038214">
    <property type="entry name" value="WPP_sf"/>
</dbReference>
<keyword evidence="8" id="KW-1185">Reference proteome</keyword>